<protein>
    <recommendedName>
        <fullName evidence="7">Glucan biosynthesis periplasmic MdoG C-terminal domain-containing protein</fullName>
    </recommendedName>
</protein>
<comment type="subcellular location">
    <subcellularLocation>
        <location evidence="1">Periplasm</location>
    </subcellularLocation>
</comment>
<dbReference type="EMBL" id="JQSG02000006">
    <property type="protein sequence ID" value="OBS08401.1"/>
    <property type="molecule type" value="Genomic_DNA"/>
</dbReference>
<sequence length="533" mass="60765">MAFDPTRRLLLRAAPWLALLTAGRAVAGDIAHAADSDTLRLGPAQPFDFERLRQRARALAARDYRPLPIRHPHLLDRIDYDRYQQIRYRSADALWRDSRRPYPVEFFHLGRYARRPVEIYALADRMARQVRYSPDLFDYGRSGLRAQAPADLGFAGFRVMHDDHRPGDWLAYMGASYFRSAGTQNQYGLSARGVAVDTTAPGTREEFPDFTTFWLEEPPGADEIVVYALLDGPSLTGAYRMRWRKEREAVTTDISAELFQRRDIAQLGVAPLTSMYWYSETNQRTAPDWHPEIHDSDGLALWTGQGERIWVPLNNPPRVQTNSYQDLDPKGFGLLQRDRDFRHYLDDSTYYDRRPSVWVEPQGAWGKGAVVLVEIPTTDETSDNIVAFWQPARGARAGDTWPLTYRLHWAAHEPFPPAVAHVVGTRLGQPGIPGQHTPRDPHGRKFVIEFTGGPLADMPQRFDIKPVVTASRGSVSNAFVLKILGTDLWRAQFDLHTEGAEPIDLRCYLRLGDSTLSETWLYQYWPGNNGFTR</sequence>
<accession>A0A1A6C1F5</accession>
<evidence type="ECO:0000259" key="7">
    <source>
        <dbReference type="Pfam" id="PF04349"/>
    </source>
</evidence>
<organism evidence="8 9">
    <name type="scientific">Acidihalobacter prosperus</name>
    <dbReference type="NCBI Taxonomy" id="160660"/>
    <lineage>
        <taxon>Bacteria</taxon>
        <taxon>Pseudomonadati</taxon>
        <taxon>Pseudomonadota</taxon>
        <taxon>Gammaproteobacteria</taxon>
        <taxon>Chromatiales</taxon>
        <taxon>Ectothiorhodospiraceae</taxon>
        <taxon>Acidihalobacter</taxon>
    </lineage>
</organism>
<dbReference type="InterPro" id="IPR014756">
    <property type="entry name" value="Ig_E-set"/>
</dbReference>
<dbReference type="InterPro" id="IPR014718">
    <property type="entry name" value="GH-type_carb-bd"/>
</dbReference>
<dbReference type="UniPathway" id="UPA00637"/>
<feature type="chain" id="PRO_5008343194" description="Glucan biosynthesis periplasmic MdoG C-terminal domain-containing protein" evidence="6">
    <location>
        <begin position="28"/>
        <end position="533"/>
    </location>
</feature>
<comment type="pathway">
    <text evidence="2">Glycan metabolism; osmoregulated periplasmic glucan (OPG) biosynthesis.</text>
</comment>
<keyword evidence="9" id="KW-1185">Reference proteome</keyword>
<evidence type="ECO:0000256" key="4">
    <source>
        <dbReference type="ARBA" id="ARBA00022729"/>
    </source>
</evidence>
<evidence type="ECO:0000256" key="5">
    <source>
        <dbReference type="ARBA" id="ARBA00022764"/>
    </source>
</evidence>
<dbReference type="SUPFAM" id="SSF81296">
    <property type="entry name" value="E set domains"/>
    <property type="match status" value="1"/>
</dbReference>
<evidence type="ECO:0000256" key="3">
    <source>
        <dbReference type="ARBA" id="ARBA00009284"/>
    </source>
</evidence>
<feature type="signal peptide" evidence="6">
    <location>
        <begin position="1"/>
        <end position="27"/>
    </location>
</feature>
<evidence type="ECO:0000313" key="9">
    <source>
        <dbReference type="Proteomes" id="UP000029273"/>
    </source>
</evidence>
<dbReference type="InterPro" id="IPR013783">
    <property type="entry name" value="Ig-like_fold"/>
</dbReference>
<comment type="caution">
    <text evidence="8">The sequence shown here is derived from an EMBL/GenBank/DDBJ whole genome shotgun (WGS) entry which is preliminary data.</text>
</comment>
<dbReference type="PANTHER" id="PTHR30504">
    <property type="entry name" value="GLUCANS BIOSYNTHESIS PROTEIN"/>
    <property type="match status" value="1"/>
</dbReference>
<evidence type="ECO:0000256" key="1">
    <source>
        <dbReference type="ARBA" id="ARBA00004418"/>
    </source>
</evidence>
<keyword evidence="5" id="KW-0574">Periplasm</keyword>
<proteinExistence type="inferred from homology"/>
<dbReference type="GO" id="GO:0030246">
    <property type="term" value="F:carbohydrate binding"/>
    <property type="evidence" value="ECO:0007669"/>
    <property type="project" value="InterPro"/>
</dbReference>
<dbReference type="PANTHER" id="PTHR30504:SF3">
    <property type="entry name" value="GLUCANS BIOSYNTHESIS PROTEIN D"/>
    <property type="match status" value="1"/>
</dbReference>
<dbReference type="Proteomes" id="UP000029273">
    <property type="component" value="Unassembled WGS sequence"/>
</dbReference>
<evidence type="ECO:0000313" key="8">
    <source>
        <dbReference type="EMBL" id="OBS08401.1"/>
    </source>
</evidence>
<dbReference type="SUPFAM" id="SSF74650">
    <property type="entry name" value="Galactose mutarotase-like"/>
    <property type="match status" value="1"/>
</dbReference>
<dbReference type="InterPro" id="IPR011013">
    <property type="entry name" value="Gal_mutarotase_sf_dom"/>
</dbReference>
<keyword evidence="4 6" id="KW-0732">Signal</keyword>
<evidence type="ECO:0000256" key="2">
    <source>
        <dbReference type="ARBA" id="ARBA00005001"/>
    </source>
</evidence>
<feature type="domain" description="Glucan biosynthesis periplasmic MdoG C-terminal" evidence="7">
    <location>
        <begin position="47"/>
        <end position="524"/>
    </location>
</feature>
<dbReference type="FunFam" id="2.70.98.10:FF:000001">
    <property type="entry name" value="Glucans biosynthesis protein G"/>
    <property type="match status" value="1"/>
</dbReference>
<gene>
    <name evidence="8" type="ORF">Thpro_022651</name>
</gene>
<dbReference type="GO" id="GO:0030288">
    <property type="term" value="C:outer membrane-bounded periplasmic space"/>
    <property type="evidence" value="ECO:0007669"/>
    <property type="project" value="TreeGrafter"/>
</dbReference>
<dbReference type="GO" id="GO:0051274">
    <property type="term" value="P:beta-glucan biosynthetic process"/>
    <property type="evidence" value="ECO:0007669"/>
    <property type="project" value="TreeGrafter"/>
</dbReference>
<dbReference type="AlphaFoldDB" id="A0A1A6C1F5"/>
<dbReference type="OrthoDB" id="335750at2"/>
<dbReference type="InterPro" id="IPR007444">
    <property type="entry name" value="Glucan_biosyn_MdoG_C"/>
</dbReference>
<dbReference type="InterPro" id="IPR014438">
    <property type="entry name" value="Glucan_biosyn_MdoG/MdoD"/>
</dbReference>
<dbReference type="PIRSF" id="PIRSF006281">
    <property type="entry name" value="MdoG"/>
    <property type="match status" value="1"/>
</dbReference>
<dbReference type="Pfam" id="PF04349">
    <property type="entry name" value="MdoG"/>
    <property type="match status" value="1"/>
</dbReference>
<name>A0A1A6C1F5_9GAMM</name>
<dbReference type="GO" id="GO:0003824">
    <property type="term" value="F:catalytic activity"/>
    <property type="evidence" value="ECO:0007669"/>
    <property type="project" value="InterPro"/>
</dbReference>
<reference evidence="8 9" key="1">
    <citation type="journal article" date="2014" name="Genome Announc.">
        <title>Draft Genome Sequence of the Iron-Oxidizing, Acidophilic, and Halotolerant 'Thiobacillus prosperus' Type Strain DSM 5130.</title>
        <authorList>
            <person name="Ossandon F.J."/>
            <person name="Cardenas J.P."/>
            <person name="Corbett M."/>
            <person name="Quatrini R."/>
            <person name="Holmes D.S."/>
            <person name="Watkin E."/>
        </authorList>
    </citation>
    <scope>NUCLEOTIDE SEQUENCE [LARGE SCALE GENOMIC DNA]</scope>
    <source>
        <strain evidence="8 9">DSM 5130</strain>
    </source>
</reference>
<evidence type="ECO:0000256" key="6">
    <source>
        <dbReference type="SAM" id="SignalP"/>
    </source>
</evidence>
<dbReference type="RefSeq" id="WP_065089737.1">
    <property type="nucleotide sequence ID" value="NZ_JQSG02000006.1"/>
</dbReference>
<dbReference type="Gene3D" id="2.70.98.10">
    <property type="match status" value="1"/>
</dbReference>
<dbReference type="Gene3D" id="2.60.40.10">
    <property type="entry name" value="Immunoglobulins"/>
    <property type="match status" value="1"/>
</dbReference>
<comment type="similarity">
    <text evidence="3">Belongs to the OpgD/OpgG family.</text>
</comment>